<dbReference type="InterPro" id="IPR036465">
    <property type="entry name" value="vWFA_dom_sf"/>
</dbReference>
<protein>
    <recommendedName>
        <fullName evidence="3">DUF1194 domain-containing protein</fullName>
    </recommendedName>
</protein>
<reference evidence="2" key="1">
    <citation type="submission" date="2011-01" db="EMBL/GenBank/DDBJ databases">
        <title>Complete sequence of chromosome of Mesorhizobium ciceri bv. biserrulae WSM1271.</title>
        <authorList>
            <person name="Lucas S."/>
            <person name="Copeland A."/>
            <person name="Lapidus A."/>
            <person name="Cheng J.-F."/>
            <person name="Goodwin L."/>
            <person name="Pitluck S."/>
            <person name="Teshima H."/>
            <person name="Detter J.C."/>
            <person name="Han C."/>
            <person name="Tapia R."/>
            <person name="Land M."/>
            <person name="Hauser L."/>
            <person name="Kyrpides N."/>
            <person name="Ivanova N."/>
            <person name="Nandasena K."/>
            <person name="Reeve W.G."/>
            <person name="Howieson J.G."/>
            <person name="O'Hara G."/>
            <person name="Tiwari R.P."/>
            <person name="Woyke T."/>
        </authorList>
    </citation>
    <scope>NUCLEOTIDE SEQUENCE [LARGE SCALE GENOMIC DNA]</scope>
    <source>
        <strain evidence="2">HAMBI 2942 / LMG 23838 / WSM1271</strain>
    </source>
</reference>
<dbReference type="Proteomes" id="UP000007471">
    <property type="component" value="Chromosome"/>
</dbReference>
<dbReference type="Pfam" id="PF06707">
    <property type="entry name" value="DUF1194"/>
    <property type="match status" value="1"/>
</dbReference>
<dbReference type="SUPFAM" id="SSF53300">
    <property type="entry name" value="vWA-like"/>
    <property type="match status" value="1"/>
</dbReference>
<dbReference type="eggNOG" id="COG2304">
    <property type="taxonomic scope" value="Bacteria"/>
</dbReference>
<dbReference type="KEGG" id="mci:Mesci_1531"/>
<dbReference type="STRING" id="765698.Mesci_1531"/>
<gene>
    <name evidence="1" type="ordered locus">Mesci_1531</name>
</gene>
<name>E8T9I6_MESCW</name>
<dbReference type="InterPro" id="IPR010607">
    <property type="entry name" value="DUF1194"/>
</dbReference>
<dbReference type="Gene3D" id="3.40.50.410">
    <property type="entry name" value="von Willebrand factor, type A domain"/>
    <property type="match status" value="1"/>
</dbReference>
<organism evidence="1 2">
    <name type="scientific">Mesorhizobium ciceri biovar biserrulae (strain HAMBI 2942 / LMG 23838 / WSM1271)</name>
    <dbReference type="NCBI Taxonomy" id="765698"/>
    <lineage>
        <taxon>Bacteria</taxon>
        <taxon>Pseudomonadati</taxon>
        <taxon>Pseudomonadota</taxon>
        <taxon>Alphaproteobacteria</taxon>
        <taxon>Hyphomicrobiales</taxon>
        <taxon>Phyllobacteriaceae</taxon>
        <taxon>Mesorhizobium</taxon>
    </lineage>
</organism>
<evidence type="ECO:0008006" key="3">
    <source>
        <dbReference type="Google" id="ProtNLM"/>
    </source>
</evidence>
<proteinExistence type="predicted"/>
<dbReference type="PATRIC" id="fig|765698.3.peg.1976"/>
<dbReference type="AlphaFoldDB" id="E8T9I6"/>
<evidence type="ECO:0000313" key="2">
    <source>
        <dbReference type="Proteomes" id="UP000007471"/>
    </source>
</evidence>
<evidence type="ECO:0000313" key="1">
    <source>
        <dbReference type="EMBL" id="ADV10689.1"/>
    </source>
</evidence>
<dbReference type="HOGENOM" id="CLU_064451_0_0_5"/>
<sequence length="282" mass="30318">MIAREALRENNLATAMLDALRLLACLACAQAAPAASPRDALAVDVELVLAVDISLSMDEKEFALQRAGYVEALRHPDFIKAVRAGATGRIALTYFEWAGTVRDDAVIGWQIIDSAESANSFADEVAARPFRSFRGTSISGALAFGAELFDRTSFQGERSVIDISGDGPNNIGPPVTATRDAATAKGIVVNGLPILISPSPTFSHLDQYYAQCVTGGPGSFVLPIYAAAEFSTAIRRKLILEVSGIRDKARITPVDAAKPIDCLQGERDRRFLSDPYFPELDR</sequence>
<dbReference type="OrthoDB" id="9792179at2"/>
<dbReference type="EMBL" id="CP002447">
    <property type="protein sequence ID" value="ADV10689.1"/>
    <property type="molecule type" value="Genomic_DNA"/>
</dbReference>
<accession>E8T9I6</accession>